<protein>
    <recommendedName>
        <fullName evidence="4">Heme o synthase</fullName>
    </recommendedName>
</protein>
<dbReference type="Proteomes" id="UP000634530">
    <property type="component" value="Chromosome"/>
</dbReference>
<evidence type="ECO:0008006" key="4">
    <source>
        <dbReference type="Google" id="ProtNLM"/>
    </source>
</evidence>
<dbReference type="AlphaFoldDB" id="A0A9E6PH66"/>
<keyword evidence="3" id="KW-1185">Reference proteome</keyword>
<reference evidence="2 3" key="1">
    <citation type="journal article" date="2020" name="Microorganisms">
        <title>Reliable Identification of Environmental Pseudomonas Isolates Using the rpoD Gene.</title>
        <authorList>
            <consortium name="The Broad Institute Genome Sequencing Platform"/>
            <person name="Girard L."/>
            <person name="Lood C."/>
            <person name="Rokni-Zadeh H."/>
            <person name="van Noort V."/>
            <person name="Lavigne R."/>
            <person name="De Mot R."/>
        </authorList>
    </citation>
    <scope>NUCLEOTIDE SEQUENCE [LARGE SCALE GENOMIC DNA]</scope>
    <source>
        <strain evidence="2 3">RW8P3</strain>
    </source>
</reference>
<organism evidence="2 3">
    <name type="scientific">Pseudomonas vanderleydeniana</name>
    <dbReference type="NCBI Taxonomy" id="2745495"/>
    <lineage>
        <taxon>Bacteria</taxon>
        <taxon>Pseudomonadati</taxon>
        <taxon>Pseudomonadota</taxon>
        <taxon>Gammaproteobacteria</taxon>
        <taxon>Pseudomonadales</taxon>
        <taxon>Pseudomonadaceae</taxon>
        <taxon>Pseudomonas</taxon>
    </lineage>
</organism>
<evidence type="ECO:0000313" key="2">
    <source>
        <dbReference type="EMBL" id="QXI26330.1"/>
    </source>
</evidence>
<keyword evidence="1" id="KW-0812">Transmembrane</keyword>
<proteinExistence type="predicted"/>
<dbReference type="KEGG" id="pvw:HU752_020550"/>
<dbReference type="RefSeq" id="WP_186675997.1">
    <property type="nucleotide sequence ID" value="NZ_CP077093.1"/>
</dbReference>
<keyword evidence="1" id="KW-0472">Membrane</keyword>
<accession>A0A9E6PH66</accession>
<evidence type="ECO:0000313" key="3">
    <source>
        <dbReference type="Proteomes" id="UP000634530"/>
    </source>
</evidence>
<gene>
    <name evidence="2" type="ORF">HU752_020550</name>
</gene>
<feature type="transmembrane region" description="Helical" evidence="1">
    <location>
        <begin position="65"/>
        <end position="98"/>
    </location>
</feature>
<evidence type="ECO:0000256" key="1">
    <source>
        <dbReference type="SAM" id="Phobius"/>
    </source>
</evidence>
<reference evidence="2 3" key="2">
    <citation type="journal article" date="2021" name="Microorganisms">
        <title>The Ever-Expanding Pseudomonas Genus: Description of 43 New Species and Partition of the Pseudomonas putida Group.</title>
        <authorList>
            <person name="Girard L."/>
            <person name="Lood C."/>
            <person name="Hofte M."/>
            <person name="Vandamme P."/>
            <person name="Rokni-Zadeh H."/>
            <person name="van Noort V."/>
            <person name="Lavigne R."/>
            <person name="De Mot R."/>
        </authorList>
    </citation>
    <scope>NUCLEOTIDE SEQUENCE [LARGE SCALE GENOMIC DNA]</scope>
    <source>
        <strain evidence="2 3">RW8P3</strain>
    </source>
</reference>
<name>A0A9E6PH66_9PSED</name>
<sequence>MPPAIGYCAGGGKVDPTLILLIATYCQWQMAHSYAIWTVHKTDYCAAGLPVLPLEKTPARITSHILFFLLFGSFLGSQAGLGVFYFSMLIIGTSYWLIAAGAKYRFASSVVTGLALPPRNVHTTVTHHCFLKKLARLPLRLSIGDSQIKLFI</sequence>
<keyword evidence="1" id="KW-1133">Transmembrane helix</keyword>
<dbReference type="EMBL" id="CP077093">
    <property type="protein sequence ID" value="QXI26330.1"/>
    <property type="molecule type" value="Genomic_DNA"/>
</dbReference>